<proteinExistence type="inferred from homology"/>
<keyword evidence="4" id="KW-0472">Membrane</keyword>
<name>A0A1S7LF72_MAGMO</name>
<dbReference type="PRINTS" id="PR00081">
    <property type="entry name" value="GDHRDH"/>
</dbReference>
<dbReference type="AlphaFoldDB" id="A0A1S7LF72"/>
<dbReference type="PANTHER" id="PTHR43639">
    <property type="entry name" value="OXIDOREDUCTASE, SHORT-CHAIN DEHYDROGENASE/REDUCTASE FAMILY (AFU_ORTHOLOGUE AFUA_5G02870)"/>
    <property type="match status" value="1"/>
</dbReference>
<gene>
    <name evidence="5" type="ORF">MAGMO_1410</name>
</gene>
<evidence type="ECO:0000313" key="5">
    <source>
        <dbReference type="EMBL" id="CRH05600.1"/>
    </source>
</evidence>
<dbReference type="GO" id="GO:0016491">
    <property type="term" value="F:oxidoreductase activity"/>
    <property type="evidence" value="ECO:0007669"/>
    <property type="project" value="UniProtKB-KW"/>
</dbReference>
<reference evidence="5" key="1">
    <citation type="submission" date="2015-04" db="EMBL/GenBank/DDBJ databases">
        <authorList>
            <person name="Syromyatnikov M.Y."/>
            <person name="Popov V.N."/>
        </authorList>
    </citation>
    <scope>NUCLEOTIDE SEQUENCE</scope>
    <source>
        <strain evidence="5">MO-1</strain>
    </source>
</reference>
<keyword evidence="4" id="KW-1133">Transmembrane helix</keyword>
<dbReference type="Gene3D" id="3.40.50.720">
    <property type="entry name" value="NAD(P)-binding Rossmann-like Domain"/>
    <property type="match status" value="1"/>
</dbReference>
<accession>A0A1S7LF72</accession>
<keyword evidence="4" id="KW-0812">Transmembrane</keyword>
<evidence type="ECO:0000256" key="4">
    <source>
        <dbReference type="SAM" id="Phobius"/>
    </source>
</evidence>
<feature type="transmembrane region" description="Helical" evidence="4">
    <location>
        <begin position="18"/>
        <end position="39"/>
    </location>
</feature>
<dbReference type="SUPFAM" id="SSF51735">
    <property type="entry name" value="NAD(P)-binding Rossmann-fold domains"/>
    <property type="match status" value="1"/>
</dbReference>
<keyword evidence="2 5" id="KW-0560">Oxidoreductase</keyword>
<dbReference type="EMBL" id="LO017727">
    <property type="protein sequence ID" value="CRH05600.1"/>
    <property type="molecule type" value="Genomic_DNA"/>
</dbReference>
<dbReference type="PANTHER" id="PTHR43639:SF1">
    <property type="entry name" value="SHORT-CHAIN DEHYDROGENASE_REDUCTASE FAMILY PROTEIN"/>
    <property type="match status" value="1"/>
</dbReference>
<organism evidence="5">
    <name type="scientific">Magnetococcus massalia (strain MO-1)</name>
    <dbReference type="NCBI Taxonomy" id="451514"/>
    <lineage>
        <taxon>Bacteria</taxon>
        <taxon>Pseudomonadati</taxon>
        <taxon>Pseudomonadota</taxon>
        <taxon>Magnetococcia</taxon>
        <taxon>Magnetococcales</taxon>
        <taxon>Magnetococcaceae</taxon>
        <taxon>Magnetococcus</taxon>
    </lineage>
</organism>
<protein>
    <submittedName>
        <fullName evidence="5">Putative Short-chain dehydrogenase/reductase</fullName>
        <ecNumber evidence="5">1.1.1.-</ecNumber>
    </submittedName>
</protein>
<sequence length="367" mass="39895">MSDATPSLLGRIYHGMRIALIALLGFPFIIVLMMFWPIYSLAEQAGGRGRPNPPWKPLVDHWLGRTPKNRGFTLEEESSFSEVTDEAAQPAMITADGKQNKTSQEVTAQGEEGIIAPQPMALPEGRGHVALVTGGSGRLGAELVEHLARRGYRVGFTYYENNQRAESLVTALSAEGLSVVAMAVDLRSPTSMEGVLNQLIRRWGRLDLLVQSAARFIPTPLNNPTWEVMEGLFKINTIGPLWMAMEAAKRMKSHGDEQGQIIQIGDIWGERPLTGHAAYSASKAALQMGGKSLAKDLAPEVRVNSIAPGAVFPLEDSSPEGERRLHNRTPLTAQATPEAVLRAVDYLVTTPFVTGIVIPVDGGRMLQ</sequence>
<evidence type="ECO:0000256" key="1">
    <source>
        <dbReference type="ARBA" id="ARBA00006484"/>
    </source>
</evidence>
<dbReference type="PRINTS" id="PR00080">
    <property type="entry name" value="SDRFAMILY"/>
</dbReference>
<dbReference type="InterPro" id="IPR036291">
    <property type="entry name" value="NAD(P)-bd_dom_sf"/>
</dbReference>
<dbReference type="EC" id="1.1.1.-" evidence="5"/>
<evidence type="ECO:0000256" key="2">
    <source>
        <dbReference type="ARBA" id="ARBA00023002"/>
    </source>
</evidence>
<evidence type="ECO:0000256" key="3">
    <source>
        <dbReference type="RuleBase" id="RU000363"/>
    </source>
</evidence>
<dbReference type="InterPro" id="IPR002347">
    <property type="entry name" value="SDR_fam"/>
</dbReference>
<comment type="similarity">
    <text evidence="1 3">Belongs to the short-chain dehydrogenases/reductases (SDR) family.</text>
</comment>
<dbReference type="Pfam" id="PF00106">
    <property type="entry name" value="adh_short"/>
    <property type="match status" value="1"/>
</dbReference>